<dbReference type="SUPFAM" id="SSF52821">
    <property type="entry name" value="Rhodanese/Cell cycle control phosphatase"/>
    <property type="match status" value="1"/>
</dbReference>
<dbReference type="InterPro" id="IPR001763">
    <property type="entry name" value="Rhodanese-like_dom"/>
</dbReference>
<proteinExistence type="predicted"/>
<dbReference type="InterPro" id="IPR036868">
    <property type="entry name" value="TusA-like_sf"/>
</dbReference>
<dbReference type="RefSeq" id="WP_079919414.1">
    <property type="nucleotide sequence ID" value="NZ_CP157353.1"/>
</dbReference>
<dbReference type="Pfam" id="PF01206">
    <property type="entry name" value="TusA"/>
    <property type="match status" value="1"/>
</dbReference>
<dbReference type="PROSITE" id="PS00380">
    <property type="entry name" value="RHODANESE_1"/>
    <property type="match status" value="1"/>
</dbReference>
<dbReference type="PROSITE" id="PS01148">
    <property type="entry name" value="UPF0033"/>
    <property type="match status" value="1"/>
</dbReference>
<dbReference type="PANTHER" id="PTHR43031">
    <property type="entry name" value="FAD-DEPENDENT OXIDOREDUCTASE"/>
    <property type="match status" value="1"/>
</dbReference>
<dbReference type="InterPro" id="IPR036873">
    <property type="entry name" value="Rhodanese-like_dom_sf"/>
</dbReference>
<dbReference type="EMBL" id="CP157353">
    <property type="protein sequence ID" value="XBM04429.1"/>
    <property type="molecule type" value="Genomic_DNA"/>
</dbReference>
<dbReference type="PROSITE" id="PS50206">
    <property type="entry name" value="RHODANESE_3"/>
    <property type="match status" value="1"/>
</dbReference>
<dbReference type="SUPFAM" id="SSF64307">
    <property type="entry name" value="SirA-like"/>
    <property type="match status" value="1"/>
</dbReference>
<protein>
    <submittedName>
        <fullName evidence="2">Sulfurtransferase TusA family protein</fullName>
    </submittedName>
</protein>
<dbReference type="InterPro" id="IPR001455">
    <property type="entry name" value="TusA-like"/>
</dbReference>
<evidence type="ECO:0000313" key="2">
    <source>
        <dbReference type="EMBL" id="XBM04429.1"/>
    </source>
</evidence>
<dbReference type="Pfam" id="PF00581">
    <property type="entry name" value="Rhodanese"/>
    <property type="match status" value="1"/>
</dbReference>
<organism evidence="2">
    <name type="scientific">Bacillus sp. BS1807G30</name>
    <dbReference type="NCBI Taxonomy" id="3153756"/>
    <lineage>
        <taxon>Bacteria</taxon>
        <taxon>Bacillati</taxon>
        <taxon>Bacillota</taxon>
        <taxon>Bacilli</taxon>
        <taxon>Bacillales</taxon>
        <taxon>Bacillaceae</taxon>
        <taxon>Bacillus</taxon>
    </lineage>
</organism>
<dbReference type="AlphaFoldDB" id="A0AAU7FK76"/>
<reference evidence="2" key="1">
    <citation type="submission" date="2024-05" db="EMBL/GenBank/DDBJ databases">
        <authorList>
            <person name="Liu Z."/>
        </authorList>
    </citation>
    <scope>NUCLEOTIDE SEQUENCE</scope>
    <source>
        <strain evidence="2">BS1807G30</strain>
    </source>
</reference>
<dbReference type="InterPro" id="IPR001307">
    <property type="entry name" value="Thiosulphate_STrfase_CS"/>
</dbReference>
<dbReference type="InterPro" id="IPR050229">
    <property type="entry name" value="GlpE_sulfurtransferase"/>
</dbReference>
<evidence type="ECO:0000259" key="1">
    <source>
        <dbReference type="PROSITE" id="PS50206"/>
    </source>
</evidence>
<dbReference type="Gene3D" id="3.40.250.10">
    <property type="entry name" value="Rhodanese-like domain"/>
    <property type="match status" value="1"/>
</dbReference>
<dbReference type="SMART" id="SM00450">
    <property type="entry name" value="RHOD"/>
    <property type="match status" value="1"/>
</dbReference>
<feature type="domain" description="Rhodanese" evidence="1">
    <location>
        <begin position="102"/>
        <end position="186"/>
    </location>
</feature>
<sequence length="187" mass="20803">MQQPTAILDAKGLACPMPIVKTKKQMNELLPGDVLEVQATDKGSTADLAAWSKSAGHEFLGTKVEGPVLHHLIRKGGAKQEEEEQSMISEMSLNMFQQKVKEDQPLFILDVREPDEYEAGHIPGAVHIPLGEVEQRAEELNRETLIYLICHSGRRSELAAQKLKEKGFHQLINVVPGMNSWTGEIEK</sequence>
<dbReference type="Gene3D" id="3.30.110.40">
    <property type="entry name" value="TusA-like domain"/>
    <property type="match status" value="1"/>
</dbReference>
<gene>
    <name evidence="2" type="ORF">ABG082_01295</name>
</gene>
<dbReference type="PANTHER" id="PTHR43031:SF17">
    <property type="entry name" value="SULFURTRANSFERASE YTWF-RELATED"/>
    <property type="match status" value="1"/>
</dbReference>
<name>A0AAU7FK76_9BACI</name>
<accession>A0AAU7FK76</accession>
<dbReference type="GO" id="GO:0004792">
    <property type="term" value="F:thiosulfate-cyanide sulfurtransferase activity"/>
    <property type="evidence" value="ECO:0007669"/>
    <property type="project" value="InterPro"/>
</dbReference>
<dbReference type="CDD" id="cd00158">
    <property type="entry name" value="RHOD"/>
    <property type="match status" value="1"/>
</dbReference>
<dbReference type="CDD" id="cd00291">
    <property type="entry name" value="SirA_YedF_YeeD"/>
    <property type="match status" value="1"/>
</dbReference>